<dbReference type="CDD" id="cd04821">
    <property type="entry name" value="PA_M28_1_2"/>
    <property type="match status" value="1"/>
</dbReference>
<keyword evidence="6" id="KW-0862">Zinc</keyword>
<keyword evidence="10" id="KW-1185">Reference proteome</keyword>
<evidence type="ECO:0000313" key="9">
    <source>
        <dbReference type="EMBL" id="API58382.1"/>
    </source>
</evidence>
<proteinExistence type="predicted"/>
<feature type="chain" id="PRO_5011956172" evidence="7">
    <location>
        <begin position="18"/>
        <end position="553"/>
    </location>
</feature>
<dbReference type="STRING" id="1921510.BSL82_02895"/>
<evidence type="ECO:0000256" key="1">
    <source>
        <dbReference type="ARBA" id="ARBA00022438"/>
    </source>
</evidence>
<dbReference type="GO" id="GO:0046872">
    <property type="term" value="F:metal ion binding"/>
    <property type="evidence" value="ECO:0007669"/>
    <property type="project" value="UniProtKB-KW"/>
</dbReference>
<keyword evidence="5" id="KW-0378">Hydrolase</keyword>
<protein>
    <submittedName>
        <fullName evidence="9">Peptidase M28</fullName>
    </submittedName>
</protein>
<evidence type="ECO:0000256" key="6">
    <source>
        <dbReference type="ARBA" id="ARBA00022833"/>
    </source>
</evidence>
<gene>
    <name evidence="9" type="ORF">BSL82_02895</name>
</gene>
<feature type="signal peptide" evidence="7">
    <location>
        <begin position="1"/>
        <end position="17"/>
    </location>
</feature>
<dbReference type="Gene3D" id="3.40.630.10">
    <property type="entry name" value="Zn peptidases"/>
    <property type="match status" value="1"/>
</dbReference>
<dbReference type="FunFam" id="3.40.630.10:FF:000088">
    <property type="entry name" value="Peptidase M20"/>
    <property type="match status" value="1"/>
</dbReference>
<dbReference type="EMBL" id="CP018221">
    <property type="protein sequence ID" value="API58382.1"/>
    <property type="molecule type" value="Genomic_DNA"/>
</dbReference>
<keyword evidence="4 7" id="KW-0732">Signal</keyword>
<name>A0A1L3ZRX3_9SPHN</name>
<dbReference type="Pfam" id="PF04389">
    <property type="entry name" value="Peptidase_M28"/>
    <property type="match status" value="1"/>
</dbReference>
<dbReference type="KEGG" id="sphj:BSL82_02895"/>
<feature type="domain" description="Peptidase M28" evidence="8">
    <location>
        <begin position="303"/>
        <end position="521"/>
    </location>
</feature>
<dbReference type="PANTHER" id="PTHR12147:SF56">
    <property type="entry name" value="AMINOPEPTIDASE YDR415C-RELATED"/>
    <property type="match status" value="1"/>
</dbReference>
<dbReference type="GO" id="GO:0008235">
    <property type="term" value="F:metalloexopeptidase activity"/>
    <property type="evidence" value="ECO:0007669"/>
    <property type="project" value="InterPro"/>
</dbReference>
<evidence type="ECO:0000256" key="7">
    <source>
        <dbReference type="SAM" id="SignalP"/>
    </source>
</evidence>
<keyword evidence="3" id="KW-0479">Metal-binding</keyword>
<dbReference type="AlphaFoldDB" id="A0A1L3ZRX3"/>
<keyword evidence="2" id="KW-0645">Protease</keyword>
<evidence type="ECO:0000259" key="8">
    <source>
        <dbReference type="Pfam" id="PF04389"/>
    </source>
</evidence>
<dbReference type="InterPro" id="IPR046450">
    <property type="entry name" value="PA_dom_sf"/>
</dbReference>
<reference evidence="10" key="1">
    <citation type="submission" date="2016-11" db="EMBL/GenBank/DDBJ databases">
        <title>Complete Genome Sequence of alachlor-degrading Sphingomonas sp. strain JJ-A5.</title>
        <authorList>
            <person name="Lee H."/>
            <person name="Ka J.-O."/>
        </authorList>
    </citation>
    <scope>NUCLEOTIDE SEQUENCE [LARGE SCALE GENOMIC DNA]</scope>
    <source>
        <strain evidence="10">JJ-A5</strain>
    </source>
</reference>
<dbReference type="Gene3D" id="3.50.30.30">
    <property type="match status" value="1"/>
</dbReference>
<sequence>MRSIVLAAAFGLCACTAANTSAPAAAPVPAFPAISVATLKTVTQTLSSDAFEGRAPATPAEDKTVSYIAAQFEAAGLKPGNGESWYQDVPLVEITATSKPALTVTGGDQRLTFAYQTDMMAGTRHAVPKVEVSQSDIVLAGYGINAPERGWNDYANVDVKGKTVVVLVNDPDWQQPLGQGDFEGRAMTYYGRWTYKFEEAARQGAAAVFIVHDTEPASYGWNVVQSSWGGPLLDMQSADDGRSNVPVQGWLSNDAARRLLAAAGQDLDALTAAAKQKGFRPVALGLKASVSLQNSIRKQMSKNVIGVLPGATRPDETVLYTAHWDHLGRCGADRTGDDICNGALDNASGIAALVALAKAHVDEGAPARSLVFLAVTAEESGLIGSDYYATHPVYPLGKTVGGINIDVLNVAGRARDMVVVGRGKSELEAILERWSARQDRVVLAEPTPERGYFYRSDHFSLAKQGVPMLYAEAGEDLRDGGVAAGKAAADDYTANRYHGPKDEYDANWDWSGAVEDLQLYYAIGRELAAGNQWPNWYPAAEFRAARDRSRAGQ</sequence>
<organism evidence="9 10">
    <name type="scientific">Tardibacter chloracetimidivorans</name>
    <dbReference type="NCBI Taxonomy" id="1921510"/>
    <lineage>
        <taxon>Bacteria</taxon>
        <taxon>Pseudomonadati</taxon>
        <taxon>Pseudomonadota</taxon>
        <taxon>Alphaproteobacteria</taxon>
        <taxon>Sphingomonadales</taxon>
        <taxon>Sphingomonadaceae</taxon>
        <taxon>Tardibacter</taxon>
    </lineage>
</organism>
<dbReference type="PANTHER" id="PTHR12147">
    <property type="entry name" value="METALLOPEPTIDASE M28 FAMILY MEMBER"/>
    <property type="match status" value="1"/>
</dbReference>
<dbReference type="RefSeq" id="WP_072595955.1">
    <property type="nucleotide sequence ID" value="NZ_CP018221.1"/>
</dbReference>
<dbReference type="SUPFAM" id="SSF53187">
    <property type="entry name" value="Zn-dependent exopeptidases"/>
    <property type="match status" value="1"/>
</dbReference>
<dbReference type="GO" id="GO:0006508">
    <property type="term" value="P:proteolysis"/>
    <property type="evidence" value="ECO:0007669"/>
    <property type="project" value="UniProtKB-KW"/>
</dbReference>
<dbReference type="InterPro" id="IPR007484">
    <property type="entry name" value="Peptidase_M28"/>
</dbReference>
<dbReference type="GO" id="GO:0004177">
    <property type="term" value="F:aminopeptidase activity"/>
    <property type="evidence" value="ECO:0007669"/>
    <property type="project" value="UniProtKB-KW"/>
</dbReference>
<dbReference type="SUPFAM" id="SSF52025">
    <property type="entry name" value="PA domain"/>
    <property type="match status" value="1"/>
</dbReference>
<evidence type="ECO:0000256" key="2">
    <source>
        <dbReference type="ARBA" id="ARBA00022670"/>
    </source>
</evidence>
<dbReference type="OrthoDB" id="9778250at2"/>
<evidence type="ECO:0000256" key="3">
    <source>
        <dbReference type="ARBA" id="ARBA00022723"/>
    </source>
</evidence>
<evidence type="ECO:0000256" key="4">
    <source>
        <dbReference type="ARBA" id="ARBA00022729"/>
    </source>
</evidence>
<evidence type="ECO:0000256" key="5">
    <source>
        <dbReference type="ARBA" id="ARBA00022801"/>
    </source>
</evidence>
<dbReference type="PROSITE" id="PS51257">
    <property type="entry name" value="PROKAR_LIPOPROTEIN"/>
    <property type="match status" value="1"/>
</dbReference>
<accession>A0A1L3ZRX3</accession>
<dbReference type="InterPro" id="IPR045175">
    <property type="entry name" value="M28_fam"/>
</dbReference>
<keyword evidence="1" id="KW-0031">Aminopeptidase</keyword>
<dbReference type="CDD" id="cd05660">
    <property type="entry name" value="M28_like_PA"/>
    <property type="match status" value="1"/>
</dbReference>
<dbReference type="Proteomes" id="UP000182063">
    <property type="component" value="Chromosome"/>
</dbReference>
<evidence type="ECO:0000313" key="10">
    <source>
        <dbReference type="Proteomes" id="UP000182063"/>
    </source>
</evidence>